<organism evidence="1">
    <name type="scientific">uncultured Caudovirales phage</name>
    <dbReference type="NCBI Taxonomy" id="2100421"/>
    <lineage>
        <taxon>Viruses</taxon>
        <taxon>Duplodnaviria</taxon>
        <taxon>Heunggongvirae</taxon>
        <taxon>Uroviricota</taxon>
        <taxon>Caudoviricetes</taxon>
        <taxon>Peduoviridae</taxon>
        <taxon>Maltschvirus</taxon>
        <taxon>Maltschvirus maltsch</taxon>
    </lineage>
</organism>
<evidence type="ECO:0000313" key="1">
    <source>
        <dbReference type="EMBL" id="CAB4126894.1"/>
    </source>
</evidence>
<gene>
    <name evidence="1" type="ORF">UFOVP75_42</name>
</gene>
<accession>A0A6J5KWQ4</accession>
<proteinExistence type="predicted"/>
<sequence>MKYSEAFSLIESHFREASDKIAASVGSFDVQENLRYNEFYARNGDIGVTLVIQCREDGDVLNARAEVGATSRCFTIGESMVLEKMLSVVNEIGGRLMDKIGGVVIEIDEVAA</sequence>
<dbReference type="EMBL" id="LR796209">
    <property type="protein sequence ID" value="CAB4126894.1"/>
    <property type="molecule type" value="Genomic_DNA"/>
</dbReference>
<name>A0A6J5KWQ4_9CAUD</name>
<reference evidence="1" key="1">
    <citation type="submission" date="2020-04" db="EMBL/GenBank/DDBJ databases">
        <authorList>
            <person name="Chiriac C."/>
            <person name="Salcher M."/>
            <person name="Ghai R."/>
            <person name="Kavagutti S V."/>
        </authorList>
    </citation>
    <scope>NUCLEOTIDE SEQUENCE</scope>
</reference>
<protein>
    <submittedName>
        <fullName evidence="1">Uncharacterized protein</fullName>
    </submittedName>
</protein>